<dbReference type="PANTHER" id="PTHR23324:SF83">
    <property type="entry name" value="SEC14-LIKE PROTEIN 2"/>
    <property type="match status" value="1"/>
</dbReference>
<gene>
    <name evidence="3" type="ORF">AFUS01_LOCUS17302</name>
</gene>
<dbReference type="AlphaFoldDB" id="A0A8J2KNA9"/>
<dbReference type="GO" id="GO:0005737">
    <property type="term" value="C:cytoplasm"/>
    <property type="evidence" value="ECO:0007669"/>
    <property type="project" value="TreeGrafter"/>
</dbReference>
<sequence>MEGRLTKEGVPVTQITVIQDVGGLSLKYVASLQFIEYLKIITEHFESNYPEILRKCYVINASRSFQLLFSILKPVMSGKTIEKVKIMTKEEEWKPVLLDEIPADQLPECYGGTAWSNLHSFVGYKMKKDPESLIEYTVAPGDILRIPVDVPKENCTLKWNARIDSFDIDFYVTFNGDIVFPTEKIESTKASVGSLHCDSLGVFTFHFDNSYSLFRSKTLKYRIKVVE</sequence>
<evidence type="ECO:0000313" key="3">
    <source>
        <dbReference type="EMBL" id="CAG7728531.1"/>
    </source>
</evidence>
<dbReference type="OrthoDB" id="1434354at2759"/>
<dbReference type="Pfam" id="PF13897">
    <property type="entry name" value="GOLD_2"/>
    <property type="match status" value="1"/>
</dbReference>
<proteinExistence type="predicted"/>
<keyword evidence="4" id="KW-1185">Reference proteome</keyword>
<dbReference type="CDD" id="cd00170">
    <property type="entry name" value="SEC14"/>
    <property type="match status" value="1"/>
</dbReference>
<name>A0A8J2KNA9_9HEXA</name>
<dbReference type="PROSITE" id="PS50191">
    <property type="entry name" value="CRAL_TRIO"/>
    <property type="match status" value="1"/>
</dbReference>
<dbReference type="PANTHER" id="PTHR23324">
    <property type="entry name" value="SEC14 RELATED PROTEIN"/>
    <property type="match status" value="1"/>
</dbReference>
<feature type="domain" description="CRAL-TRIO" evidence="1">
    <location>
        <begin position="1"/>
        <end position="118"/>
    </location>
</feature>
<evidence type="ECO:0000259" key="2">
    <source>
        <dbReference type="PROSITE" id="PS50866"/>
    </source>
</evidence>
<protein>
    <recommendedName>
        <fullName evidence="5">CRAL-TRIO domain-containing protein</fullName>
    </recommendedName>
</protein>
<accession>A0A8J2KNA9</accession>
<feature type="domain" description="GOLD" evidence="2">
    <location>
        <begin position="130"/>
        <end position="225"/>
    </location>
</feature>
<evidence type="ECO:0000259" key="1">
    <source>
        <dbReference type="PROSITE" id="PS50191"/>
    </source>
</evidence>
<dbReference type="InterPro" id="IPR009038">
    <property type="entry name" value="GOLD_dom"/>
</dbReference>
<dbReference type="InterPro" id="IPR001251">
    <property type="entry name" value="CRAL-TRIO_dom"/>
</dbReference>
<dbReference type="InterPro" id="IPR051064">
    <property type="entry name" value="SEC14/CRAL-TRIO_domain"/>
</dbReference>
<organism evidence="3 4">
    <name type="scientific">Allacma fusca</name>
    <dbReference type="NCBI Taxonomy" id="39272"/>
    <lineage>
        <taxon>Eukaryota</taxon>
        <taxon>Metazoa</taxon>
        <taxon>Ecdysozoa</taxon>
        <taxon>Arthropoda</taxon>
        <taxon>Hexapoda</taxon>
        <taxon>Collembola</taxon>
        <taxon>Symphypleona</taxon>
        <taxon>Sminthuridae</taxon>
        <taxon>Allacma</taxon>
    </lineage>
</organism>
<dbReference type="Pfam" id="PF00650">
    <property type="entry name" value="CRAL_TRIO"/>
    <property type="match status" value="1"/>
</dbReference>
<dbReference type="EMBL" id="CAJVCH010164931">
    <property type="protein sequence ID" value="CAG7728531.1"/>
    <property type="molecule type" value="Genomic_DNA"/>
</dbReference>
<dbReference type="Proteomes" id="UP000708208">
    <property type="component" value="Unassembled WGS sequence"/>
</dbReference>
<dbReference type="PROSITE" id="PS50866">
    <property type="entry name" value="GOLD"/>
    <property type="match status" value="1"/>
</dbReference>
<comment type="caution">
    <text evidence="3">The sequence shown here is derived from an EMBL/GenBank/DDBJ whole genome shotgun (WGS) entry which is preliminary data.</text>
</comment>
<evidence type="ECO:0008006" key="5">
    <source>
        <dbReference type="Google" id="ProtNLM"/>
    </source>
</evidence>
<evidence type="ECO:0000313" key="4">
    <source>
        <dbReference type="Proteomes" id="UP000708208"/>
    </source>
</evidence>
<reference evidence="3" key="1">
    <citation type="submission" date="2021-06" db="EMBL/GenBank/DDBJ databases">
        <authorList>
            <person name="Hodson N. C."/>
            <person name="Mongue J. A."/>
            <person name="Jaron S. K."/>
        </authorList>
    </citation>
    <scope>NUCLEOTIDE SEQUENCE</scope>
</reference>